<comment type="caution">
    <text evidence="1">The sequence shown here is derived from an EMBL/GenBank/DDBJ whole genome shotgun (WGS) entry which is preliminary data.</text>
</comment>
<dbReference type="RefSeq" id="WP_379270157.1">
    <property type="nucleotide sequence ID" value="NZ_JBHUGT010000020.1"/>
</dbReference>
<protein>
    <submittedName>
        <fullName evidence="1">Uncharacterized protein</fullName>
    </submittedName>
</protein>
<sequence length="63" mass="7046">MRGKLIGKAIPFRAAMTGPNQAYRIGGPIAFPDGTKGVIIKIRDVDWKRDGRVYVIGQYREVQ</sequence>
<dbReference type="Proteomes" id="UP001597493">
    <property type="component" value="Unassembled WGS sequence"/>
</dbReference>
<reference evidence="2" key="1">
    <citation type="journal article" date="2019" name="Int. J. Syst. Evol. Microbiol.">
        <title>The Global Catalogue of Microorganisms (GCM) 10K type strain sequencing project: providing services to taxonomists for standard genome sequencing and annotation.</title>
        <authorList>
            <consortium name="The Broad Institute Genomics Platform"/>
            <consortium name="The Broad Institute Genome Sequencing Center for Infectious Disease"/>
            <person name="Wu L."/>
            <person name="Ma J."/>
        </authorList>
    </citation>
    <scope>NUCLEOTIDE SEQUENCE [LARGE SCALE GENOMIC DNA]</scope>
    <source>
        <strain evidence="2">TISTR 1827</strain>
    </source>
</reference>
<dbReference type="EMBL" id="JBHUMY010000004">
    <property type="protein sequence ID" value="MFD2659463.1"/>
    <property type="molecule type" value="Genomic_DNA"/>
</dbReference>
<name>A0ABW5QTL8_9BACL</name>
<gene>
    <name evidence="1" type="ORF">ACFSW5_04190</name>
</gene>
<evidence type="ECO:0000313" key="1">
    <source>
        <dbReference type="EMBL" id="MFD2659463.1"/>
    </source>
</evidence>
<organism evidence="1 2">
    <name type="scientific">Paenibacillus thailandensis</name>
    <dbReference type="NCBI Taxonomy" id="393250"/>
    <lineage>
        <taxon>Bacteria</taxon>
        <taxon>Bacillati</taxon>
        <taxon>Bacillota</taxon>
        <taxon>Bacilli</taxon>
        <taxon>Bacillales</taxon>
        <taxon>Paenibacillaceae</taxon>
        <taxon>Paenibacillus</taxon>
    </lineage>
</organism>
<keyword evidence="2" id="KW-1185">Reference proteome</keyword>
<proteinExistence type="predicted"/>
<accession>A0ABW5QTL8</accession>
<evidence type="ECO:0000313" key="2">
    <source>
        <dbReference type="Proteomes" id="UP001597493"/>
    </source>
</evidence>